<dbReference type="InterPro" id="IPR052048">
    <property type="entry name" value="ST_Response_Regulator"/>
</dbReference>
<evidence type="ECO:0000313" key="4">
    <source>
        <dbReference type="EMBL" id="TMO77731.1"/>
    </source>
</evidence>
<dbReference type="Gene3D" id="3.40.50.2300">
    <property type="match status" value="1"/>
</dbReference>
<reference evidence="3" key="3">
    <citation type="submission" date="2019-09" db="EMBL/GenBank/DDBJ databases">
        <title>Co-occurence of chitin degradation, pigmentation and bioactivity in marine Pseudoalteromonas.</title>
        <authorList>
            <person name="Sonnenschein E.C."/>
            <person name="Bech P.K."/>
        </authorList>
    </citation>
    <scope>NUCLEOTIDE SEQUENCE</scope>
    <source>
        <strain evidence="3">S3790</strain>
        <strain evidence="4">S3895</strain>
    </source>
</reference>
<dbReference type="SMART" id="SM00448">
    <property type="entry name" value="REC"/>
    <property type="match status" value="1"/>
</dbReference>
<comment type="caution">
    <text evidence="3">The sequence shown here is derived from an EMBL/GenBank/DDBJ whole genome shotgun (WGS) entry which is preliminary data.</text>
</comment>
<organism evidence="3 6">
    <name type="scientific">Pseudoalteromonas aurantia</name>
    <dbReference type="NCBI Taxonomy" id="43654"/>
    <lineage>
        <taxon>Bacteria</taxon>
        <taxon>Pseudomonadati</taxon>
        <taxon>Pseudomonadota</taxon>
        <taxon>Gammaproteobacteria</taxon>
        <taxon>Alteromonadales</taxon>
        <taxon>Pseudoalteromonadaceae</taxon>
        <taxon>Pseudoalteromonas</taxon>
    </lineage>
</organism>
<keyword evidence="5" id="KW-1185">Reference proteome</keyword>
<dbReference type="PROSITE" id="PS50110">
    <property type="entry name" value="RESPONSE_REGULATORY"/>
    <property type="match status" value="1"/>
</dbReference>
<gene>
    <name evidence="3" type="ORF">CWC19_00865</name>
    <name evidence="4" type="ORF">CWC20_03865</name>
</gene>
<dbReference type="SUPFAM" id="SSF52172">
    <property type="entry name" value="CheY-like"/>
    <property type="match status" value="1"/>
</dbReference>
<evidence type="ECO:0000313" key="5">
    <source>
        <dbReference type="Proteomes" id="UP000307164"/>
    </source>
</evidence>
<dbReference type="GO" id="GO:0000160">
    <property type="term" value="P:phosphorelay signal transduction system"/>
    <property type="evidence" value="ECO:0007669"/>
    <property type="project" value="InterPro"/>
</dbReference>
<dbReference type="InterPro" id="IPR011006">
    <property type="entry name" value="CheY-like_superfamily"/>
</dbReference>
<evidence type="ECO:0000259" key="2">
    <source>
        <dbReference type="PROSITE" id="PS50110"/>
    </source>
</evidence>
<evidence type="ECO:0000313" key="3">
    <source>
        <dbReference type="EMBL" id="TMO70401.1"/>
    </source>
</evidence>
<feature type="modified residue" description="4-aspartylphosphate" evidence="1">
    <location>
        <position position="54"/>
    </location>
</feature>
<dbReference type="InterPro" id="IPR001789">
    <property type="entry name" value="Sig_transdc_resp-reg_receiver"/>
</dbReference>
<dbReference type="CDD" id="cd17593">
    <property type="entry name" value="REC_CheC-like"/>
    <property type="match status" value="1"/>
</dbReference>
<accession>A0A5S3VE26</accession>
<dbReference type="Proteomes" id="UP000307164">
    <property type="component" value="Unassembled WGS sequence"/>
</dbReference>
<protein>
    <submittedName>
        <fullName evidence="3">Response regulator</fullName>
    </submittedName>
</protein>
<sequence>MSFSILVCDDSKVARKQVVRCLSSALDAEIAQAENGVQALEVLEGKQVDLLCLDLTMPEMDGIGVLEAIKANKIETFVVVISADIQPEMKERVIRLGAIDFIEKPVTPQYLLDLLTQYGIR</sequence>
<keyword evidence="1" id="KW-0597">Phosphoprotein</keyword>
<reference evidence="5 6" key="2">
    <citation type="submission" date="2019-06" db="EMBL/GenBank/DDBJ databases">
        <title>Co-occurence of chitin degradation, pigmentation and bioactivity in marine Pseudoalteromonas.</title>
        <authorList>
            <person name="Sonnenschein E.C."/>
            <person name="Bech P.K."/>
        </authorList>
    </citation>
    <scope>NUCLEOTIDE SEQUENCE [LARGE SCALE GENOMIC DNA]</scope>
    <source>
        <strain evidence="6">S3790</strain>
        <strain evidence="5">S3895</strain>
    </source>
</reference>
<proteinExistence type="predicted"/>
<dbReference type="EMBL" id="PNBX01000003">
    <property type="protein sequence ID" value="TMO70401.1"/>
    <property type="molecule type" value="Genomic_DNA"/>
</dbReference>
<dbReference type="Proteomes" id="UP000307217">
    <property type="component" value="Unassembled WGS sequence"/>
</dbReference>
<dbReference type="EMBL" id="PNBW01000019">
    <property type="protein sequence ID" value="TMO77731.1"/>
    <property type="molecule type" value="Genomic_DNA"/>
</dbReference>
<dbReference type="RefSeq" id="WP_138589558.1">
    <property type="nucleotide sequence ID" value="NZ_PNBW01000019.1"/>
</dbReference>
<dbReference type="AlphaFoldDB" id="A0A5S3VE26"/>
<dbReference type="OrthoDB" id="281471at2"/>
<dbReference type="PANTHER" id="PTHR43228">
    <property type="entry name" value="TWO-COMPONENT RESPONSE REGULATOR"/>
    <property type="match status" value="1"/>
</dbReference>
<evidence type="ECO:0000256" key="1">
    <source>
        <dbReference type="PROSITE-ProRule" id="PRU00169"/>
    </source>
</evidence>
<name>A0A5S3VE26_9GAMM</name>
<dbReference type="PANTHER" id="PTHR43228:SF1">
    <property type="entry name" value="TWO-COMPONENT RESPONSE REGULATOR ARR22"/>
    <property type="match status" value="1"/>
</dbReference>
<evidence type="ECO:0000313" key="6">
    <source>
        <dbReference type="Proteomes" id="UP000307217"/>
    </source>
</evidence>
<reference evidence="3 6" key="1">
    <citation type="submission" date="2018-01" db="EMBL/GenBank/DDBJ databases">
        <authorList>
            <person name="Paulsen S."/>
            <person name="Gram L.K."/>
        </authorList>
    </citation>
    <scope>NUCLEOTIDE SEQUENCE [LARGE SCALE GENOMIC DNA]</scope>
    <source>
        <strain evidence="3 6">S3790</strain>
        <strain evidence="4">S3895</strain>
    </source>
</reference>
<dbReference type="Pfam" id="PF00072">
    <property type="entry name" value="Response_reg"/>
    <property type="match status" value="1"/>
</dbReference>
<feature type="domain" description="Response regulatory" evidence="2">
    <location>
        <begin position="4"/>
        <end position="119"/>
    </location>
</feature>